<protein>
    <recommendedName>
        <fullName evidence="2">SSD domain-containing protein</fullName>
    </recommendedName>
</protein>
<dbReference type="GO" id="GO:0015918">
    <property type="term" value="P:sterol transport"/>
    <property type="evidence" value="ECO:0007669"/>
    <property type="project" value="TreeGrafter"/>
</dbReference>
<dbReference type="GO" id="GO:0016020">
    <property type="term" value="C:membrane"/>
    <property type="evidence" value="ECO:0007669"/>
    <property type="project" value="TreeGrafter"/>
</dbReference>
<feature type="domain" description="SSD" evidence="2">
    <location>
        <begin position="35"/>
        <end position="73"/>
    </location>
</feature>
<dbReference type="AlphaFoldDB" id="A0A7J6W2S3"/>
<evidence type="ECO:0000313" key="3">
    <source>
        <dbReference type="EMBL" id="KAF5190842.1"/>
    </source>
</evidence>
<dbReference type="InterPro" id="IPR000731">
    <property type="entry name" value="SSD"/>
</dbReference>
<keyword evidence="4" id="KW-1185">Reference proteome</keyword>
<dbReference type="PROSITE" id="PS50156">
    <property type="entry name" value="SSD"/>
    <property type="match status" value="1"/>
</dbReference>
<keyword evidence="1" id="KW-0812">Transmembrane</keyword>
<dbReference type="PANTHER" id="PTHR45727">
    <property type="entry name" value="NPC INTRACELLULAR CHOLESTEROL TRANSPORTER 1"/>
    <property type="match status" value="1"/>
</dbReference>
<dbReference type="GO" id="GO:0032934">
    <property type="term" value="F:sterol binding"/>
    <property type="evidence" value="ECO:0007669"/>
    <property type="project" value="TreeGrafter"/>
</dbReference>
<organism evidence="3 4">
    <name type="scientific">Thalictrum thalictroides</name>
    <name type="common">Rue-anemone</name>
    <name type="synonym">Anemone thalictroides</name>
    <dbReference type="NCBI Taxonomy" id="46969"/>
    <lineage>
        <taxon>Eukaryota</taxon>
        <taxon>Viridiplantae</taxon>
        <taxon>Streptophyta</taxon>
        <taxon>Embryophyta</taxon>
        <taxon>Tracheophyta</taxon>
        <taxon>Spermatophyta</taxon>
        <taxon>Magnoliopsida</taxon>
        <taxon>Ranunculales</taxon>
        <taxon>Ranunculaceae</taxon>
        <taxon>Thalictroideae</taxon>
        <taxon>Thalictrum</taxon>
    </lineage>
</organism>
<comment type="caution">
    <text evidence="3">The sequence shown here is derived from an EMBL/GenBank/DDBJ whole genome shotgun (WGS) entry which is preliminary data.</text>
</comment>
<gene>
    <name evidence="3" type="ORF">FRX31_019571</name>
</gene>
<dbReference type="Pfam" id="PF12349">
    <property type="entry name" value="Sterol-sensing"/>
    <property type="match status" value="1"/>
</dbReference>
<feature type="transmembrane region" description="Helical" evidence="1">
    <location>
        <begin position="60"/>
        <end position="77"/>
    </location>
</feature>
<dbReference type="Proteomes" id="UP000554482">
    <property type="component" value="Unassembled WGS sequence"/>
</dbReference>
<evidence type="ECO:0000313" key="4">
    <source>
        <dbReference type="Proteomes" id="UP000554482"/>
    </source>
</evidence>
<dbReference type="EMBL" id="JABWDY010023538">
    <property type="protein sequence ID" value="KAF5190842.1"/>
    <property type="molecule type" value="Genomic_DNA"/>
</dbReference>
<evidence type="ECO:0000256" key="1">
    <source>
        <dbReference type="SAM" id="Phobius"/>
    </source>
</evidence>
<sequence>MTDKSLRKSILILASRSEFVIVIAVSVGSKGTVGTGVLVVMLSVLGSVGFFSAIGVKSTLIIMEVIPFLVLAIPTLFCRHYCYLLENVCYFWG</sequence>
<reference evidence="3 4" key="1">
    <citation type="submission" date="2020-06" db="EMBL/GenBank/DDBJ databases">
        <title>Transcriptomic and genomic resources for Thalictrum thalictroides and T. hernandezii: Facilitating candidate gene discovery in an emerging model plant lineage.</title>
        <authorList>
            <person name="Arias T."/>
            <person name="Riano-Pachon D.M."/>
            <person name="Di Stilio V.S."/>
        </authorList>
    </citation>
    <scope>NUCLEOTIDE SEQUENCE [LARGE SCALE GENOMIC DNA]</scope>
    <source>
        <strain evidence="4">cv. WT478/WT964</strain>
        <tissue evidence="3">Leaves</tissue>
    </source>
</reference>
<proteinExistence type="predicted"/>
<keyword evidence="1" id="KW-0472">Membrane</keyword>
<dbReference type="InterPro" id="IPR053958">
    <property type="entry name" value="HMGCR/SNAP/NPC1-like_SSD"/>
</dbReference>
<accession>A0A7J6W2S3</accession>
<keyword evidence="1" id="KW-1133">Transmembrane helix</keyword>
<evidence type="ECO:0000259" key="2">
    <source>
        <dbReference type="PROSITE" id="PS50156"/>
    </source>
</evidence>
<name>A0A7J6W2S3_THATH</name>
<dbReference type="PANTHER" id="PTHR45727:SF2">
    <property type="entry name" value="NPC INTRACELLULAR CHOLESTEROL TRANSPORTER 1"/>
    <property type="match status" value="1"/>
</dbReference>